<dbReference type="PANTHER" id="PTHR43596:SF1">
    <property type="entry name" value="ADP,ATP CARRIER PROTEIN"/>
    <property type="match status" value="1"/>
</dbReference>
<feature type="transmembrane region" description="Helical" evidence="1">
    <location>
        <begin position="33"/>
        <end position="58"/>
    </location>
</feature>
<reference evidence="2" key="1">
    <citation type="submission" date="2018-05" db="EMBL/GenBank/DDBJ databases">
        <authorList>
            <person name="Lanie J.A."/>
            <person name="Ng W.-L."/>
            <person name="Kazmierczak K.M."/>
            <person name="Andrzejewski T.M."/>
            <person name="Davidsen T.M."/>
            <person name="Wayne K.J."/>
            <person name="Tettelin H."/>
            <person name="Glass J.I."/>
            <person name="Rusch D."/>
            <person name="Podicherti R."/>
            <person name="Tsui H.-C.T."/>
            <person name="Winkler M.E."/>
        </authorList>
    </citation>
    <scope>NUCLEOTIDE SEQUENCE</scope>
</reference>
<proteinExistence type="predicted"/>
<evidence type="ECO:0008006" key="3">
    <source>
        <dbReference type="Google" id="ProtNLM"/>
    </source>
</evidence>
<gene>
    <name evidence="2" type="ORF">METZ01_LOCUS500411</name>
</gene>
<name>A0A383DSR5_9ZZZZ</name>
<organism evidence="2">
    <name type="scientific">marine metagenome</name>
    <dbReference type="NCBI Taxonomy" id="408172"/>
    <lineage>
        <taxon>unclassified sequences</taxon>
        <taxon>metagenomes</taxon>
        <taxon>ecological metagenomes</taxon>
    </lineage>
</organism>
<feature type="non-terminal residue" evidence="2">
    <location>
        <position position="1"/>
    </location>
</feature>
<dbReference type="EMBL" id="UINC01219885">
    <property type="protein sequence ID" value="SVE47557.1"/>
    <property type="molecule type" value="Genomic_DNA"/>
</dbReference>
<evidence type="ECO:0000256" key="1">
    <source>
        <dbReference type="SAM" id="Phobius"/>
    </source>
</evidence>
<keyword evidence="1" id="KW-1133">Transmembrane helix</keyword>
<sequence>WSSDPCERTAFFAQIEQIVTPLTLLMQLFFTSFLLRTIGILPVLTAYGVFFVIAFGAYANYPEITTVLVLTVVIRVFEYGLNKPTRETVFTSLKKQDRYKSTVMMDTLLARTGDVAGGWFVRSLIALGLVGGSIAYAALPIAVLLSIVGYQAAKSFKV</sequence>
<feature type="transmembrane region" description="Helical" evidence="1">
    <location>
        <begin position="133"/>
        <end position="153"/>
    </location>
</feature>
<dbReference type="PANTHER" id="PTHR43596">
    <property type="entry name" value="ADP,ATP CARRIER PROTEIN"/>
    <property type="match status" value="1"/>
</dbReference>
<evidence type="ECO:0000313" key="2">
    <source>
        <dbReference type="EMBL" id="SVE47557.1"/>
    </source>
</evidence>
<keyword evidence="1" id="KW-0472">Membrane</keyword>
<accession>A0A383DSR5</accession>
<dbReference type="AlphaFoldDB" id="A0A383DSR5"/>
<keyword evidence="1" id="KW-0812">Transmembrane</keyword>
<protein>
    <recommendedName>
        <fullName evidence="3">ADP,ATP carrier protein</fullName>
    </recommendedName>
</protein>